<feature type="transmembrane region" description="Helical" evidence="19">
    <location>
        <begin position="207"/>
        <end position="229"/>
    </location>
</feature>
<evidence type="ECO:0000313" key="21">
    <source>
        <dbReference type="Proteomes" id="UP000248259"/>
    </source>
</evidence>
<feature type="transmembrane region" description="Helical" evidence="19">
    <location>
        <begin position="53"/>
        <end position="74"/>
    </location>
</feature>
<dbReference type="GO" id="GO:0005886">
    <property type="term" value="C:plasma membrane"/>
    <property type="evidence" value="ECO:0007669"/>
    <property type="project" value="UniProtKB-SubCell"/>
</dbReference>
<comment type="pathway">
    <text evidence="3 18">Phospholipid metabolism; CDP-diacylglycerol biosynthesis; CDP-diacylglycerol from sn-glycerol 3-phosphate: step 3/3.</text>
</comment>
<dbReference type="AlphaFoldDB" id="A0A323USK2"/>
<evidence type="ECO:0000256" key="10">
    <source>
        <dbReference type="ARBA" id="ARBA00022679"/>
    </source>
</evidence>
<dbReference type="Pfam" id="PF01148">
    <property type="entry name" value="CTP_transf_1"/>
    <property type="match status" value="1"/>
</dbReference>
<keyword evidence="9" id="KW-0444">Lipid biosynthesis</keyword>
<feature type="transmembrane region" description="Helical" evidence="19">
    <location>
        <begin position="181"/>
        <end position="201"/>
    </location>
</feature>
<keyword evidence="17" id="KW-1208">Phospholipid metabolism</keyword>
<dbReference type="EMBL" id="QKOE01000014">
    <property type="protein sequence ID" value="PZA15455.1"/>
    <property type="molecule type" value="Genomic_DNA"/>
</dbReference>
<evidence type="ECO:0000256" key="15">
    <source>
        <dbReference type="ARBA" id="ARBA00023136"/>
    </source>
</evidence>
<evidence type="ECO:0000256" key="13">
    <source>
        <dbReference type="ARBA" id="ARBA00022989"/>
    </source>
</evidence>
<evidence type="ECO:0000256" key="14">
    <source>
        <dbReference type="ARBA" id="ARBA00023098"/>
    </source>
</evidence>
<sequence>MLRTRIITAFVLLFGLLAALFLLPSAGWLVFCALVCGGAAWEWGALARFAPALRIVFALFTGSFCLITGALAGLGAGNVPAAPVLVPLYLVSALFWVLCVPLWLRGKWSLSSVGVGAVVGLVVMVPPALALAHLRELGPWFLLGVMAMVWIADIAAYFSGRAFGRHKLAPAISPGKTWEGAFGAALGVTVFGYLLLGVVGFDAFPAWVVYLALPALIGFTAVSIIGDLFESLLKRQAGMKDSGSVLPGHGGILDRIDSLTSTLPMAGLLLLWLAR</sequence>
<organism evidence="20 21">
    <name type="scientific">Parazoarcus communis SWub3 = DSM 12120</name>
    <dbReference type="NCBI Taxonomy" id="1121029"/>
    <lineage>
        <taxon>Bacteria</taxon>
        <taxon>Pseudomonadati</taxon>
        <taxon>Pseudomonadota</taxon>
        <taxon>Betaproteobacteria</taxon>
        <taxon>Rhodocyclales</taxon>
        <taxon>Zoogloeaceae</taxon>
        <taxon>Parazoarcus</taxon>
    </lineage>
</organism>
<evidence type="ECO:0000256" key="8">
    <source>
        <dbReference type="ARBA" id="ARBA00022475"/>
    </source>
</evidence>
<evidence type="ECO:0000256" key="3">
    <source>
        <dbReference type="ARBA" id="ARBA00005119"/>
    </source>
</evidence>
<comment type="subcellular location">
    <subcellularLocation>
        <location evidence="2">Cell membrane</location>
        <topology evidence="2">Multi-pass membrane protein</topology>
    </subcellularLocation>
</comment>
<gene>
    <name evidence="20" type="ORF">DNK49_16715</name>
</gene>
<dbReference type="GO" id="GO:0004605">
    <property type="term" value="F:phosphatidate cytidylyltransferase activity"/>
    <property type="evidence" value="ECO:0007669"/>
    <property type="project" value="UniProtKB-EC"/>
</dbReference>
<feature type="transmembrane region" description="Helical" evidence="19">
    <location>
        <begin position="140"/>
        <end position="160"/>
    </location>
</feature>
<dbReference type="InterPro" id="IPR000374">
    <property type="entry name" value="PC_trans"/>
</dbReference>
<feature type="transmembrane region" description="Helical" evidence="19">
    <location>
        <begin position="28"/>
        <end position="46"/>
    </location>
</feature>
<name>A0A323USK2_9RHOO</name>
<dbReference type="GO" id="GO:0016024">
    <property type="term" value="P:CDP-diacylglycerol biosynthetic process"/>
    <property type="evidence" value="ECO:0007669"/>
    <property type="project" value="UniProtKB-UniPathway"/>
</dbReference>
<dbReference type="RefSeq" id="WP_110527023.1">
    <property type="nucleotide sequence ID" value="NZ_QKOE01000014.1"/>
</dbReference>
<comment type="catalytic activity">
    <reaction evidence="1 18">
        <text>a 1,2-diacyl-sn-glycero-3-phosphate + CTP + H(+) = a CDP-1,2-diacyl-sn-glycerol + diphosphate</text>
        <dbReference type="Rhea" id="RHEA:16229"/>
        <dbReference type="ChEBI" id="CHEBI:15378"/>
        <dbReference type="ChEBI" id="CHEBI:33019"/>
        <dbReference type="ChEBI" id="CHEBI:37563"/>
        <dbReference type="ChEBI" id="CHEBI:58332"/>
        <dbReference type="ChEBI" id="CHEBI:58608"/>
        <dbReference type="EC" id="2.7.7.41"/>
    </reaction>
</comment>
<evidence type="ECO:0000313" key="20">
    <source>
        <dbReference type="EMBL" id="PZA15455.1"/>
    </source>
</evidence>
<keyword evidence="21" id="KW-1185">Reference proteome</keyword>
<comment type="similarity">
    <text evidence="5 18">Belongs to the CDS family.</text>
</comment>
<feature type="transmembrane region" description="Helical" evidence="19">
    <location>
        <begin position="113"/>
        <end position="134"/>
    </location>
</feature>
<keyword evidence="16" id="KW-0594">Phospholipid biosynthesis</keyword>
<dbReference type="OrthoDB" id="9799199at2"/>
<keyword evidence="14" id="KW-0443">Lipid metabolism</keyword>
<evidence type="ECO:0000256" key="12">
    <source>
        <dbReference type="ARBA" id="ARBA00022695"/>
    </source>
</evidence>
<evidence type="ECO:0000256" key="16">
    <source>
        <dbReference type="ARBA" id="ARBA00023209"/>
    </source>
</evidence>
<feature type="transmembrane region" description="Helical" evidence="19">
    <location>
        <begin position="86"/>
        <end position="104"/>
    </location>
</feature>
<keyword evidence="10 18" id="KW-0808">Transferase</keyword>
<evidence type="ECO:0000256" key="11">
    <source>
        <dbReference type="ARBA" id="ARBA00022692"/>
    </source>
</evidence>
<evidence type="ECO:0000256" key="7">
    <source>
        <dbReference type="ARBA" id="ARBA00019373"/>
    </source>
</evidence>
<dbReference type="PROSITE" id="PS01315">
    <property type="entry name" value="CDS"/>
    <property type="match status" value="1"/>
</dbReference>
<keyword evidence="11 18" id="KW-0812">Transmembrane</keyword>
<accession>A0A323USK2</accession>
<evidence type="ECO:0000256" key="17">
    <source>
        <dbReference type="ARBA" id="ARBA00023264"/>
    </source>
</evidence>
<keyword evidence="8" id="KW-1003">Cell membrane</keyword>
<dbReference type="PANTHER" id="PTHR46382:SF1">
    <property type="entry name" value="PHOSPHATIDATE CYTIDYLYLTRANSFERASE"/>
    <property type="match status" value="1"/>
</dbReference>
<evidence type="ECO:0000256" key="1">
    <source>
        <dbReference type="ARBA" id="ARBA00001698"/>
    </source>
</evidence>
<evidence type="ECO:0000256" key="6">
    <source>
        <dbReference type="ARBA" id="ARBA00012487"/>
    </source>
</evidence>
<evidence type="ECO:0000256" key="19">
    <source>
        <dbReference type="SAM" id="Phobius"/>
    </source>
</evidence>
<keyword evidence="15 19" id="KW-0472">Membrane</keyword>
<evidence type="ECO:0000256" key="5">
    <source>
        <dbReference type="ARBA" id="ARBA00010185"/>
    </source>
</evidence>
<evidence type="ECO:0000256" key="4">
    <source>
        <dbReference type="ARBA" id="ARBA00005189"/>
    </source>
</evidence>
<dbReference type="PANTHER" id="PTHR46382">
    <property type="entry name" value="PHOSPHATIDATE CYTIDYLYLTRANSFERASE"/>
    <property type="match status" value="1"/>
</dbReference>
<reference evidence="20 21" key="1">
    <citation type="submission" date="2018-06" db="EMBL/GenBank/DDBJ databases">
        <title>Azoarcus communis strain SWub3 genome.</title>
        <authorList>
            <person name="Zorraquino Salvo V."/>
            <person name="Toubiana D."/>
            <person name="Blumwald E."/>
        </authorList>
    </citation>
    <scope>NUCLEOTIDE SEQUENCE [LARGE SCALE GENOMIC DNA]</scope>
    <source>
        <strain evidence="20 21">SWub3</strain>
    </source>
</reference>
<dbReference type="EC" id="2.7.7.41" evidence="6 18"/>
<dbReference type="Proteomes" id="UP000248259">
    <property type="component" value="Unassembled WGS sequence"/>
</dbReference>
<comment type="caution">
    <text evidence="20">The sequence shown here is derived from an EMBL/GenBank/DDBJ whole genome shotgun (WGS) entry which is preliminary data.</text>
</comment>
<keyword evidence="13 19" id="KW-1133">Transmembrane helix</keyword>
<evidence type="ECO:0000256" key="9">
    <source>
        <dbReference type="ARBA" id="ARBA00022516"/>
    </source>
</evidence>
<evidence type="ECO:0000256" key="18">
    <source>
        <dbReference type="RuleBase" id="RU003938"/>
    </source>
</evidence>
<evidence type="ECO:0000256" key="2">
    <source>
        <dbReference type="ARBA" id="ARBA00004651"/>
    </source>
</evidence>
<dbReference type="UniPathway" id="UPA00557">
    <property type="reaction ID" value="UER00614"/>
</dbReference>
<comment type="pathway">
    <text evidence="4">Lipid metabolism.</text>
</comment>
<proteinExistence type="inferred from homology"/>
<keyword evidence="12 18" id="KW-0548">Nucleotidyltransferase</keyword>
<protein>
    <recommendedName>
        <fullName evidence="7 18">Phosphatidate cytidylyltransferase</fullName>
        <ecNumber evidence="6 18">2.7.7.41</ecNumber>
    </recommendedName>
</protein>